<keyword evidence="5" id="KW-1185">Reference proteome</keyword>
<dbReference type="SMART" id="SM00409">
    <property type="entry name" value="IG"/>
    <property type="match status" value="1"/>
</dbReference>
<organism evidence="4 5">
    <name type="scientific">Prolemur simus</name>
    <name type="common">Greater bamboo lemur</name>
    <name type="synonym">Hapalemur simus</name>
    <dbReference type="NCBI Taxonomy" id="1328070"/>
    <lineage>
        <taxon>Eukaryota</taxon>
        <taxon>Metazoa</taxon>
        <taxon>Chordata</taxon>
        <taxon>Craniata</taxon>
        <taxon>Vertebrata</taxon>
        <taxon>Euteleostomi</taxon>
        <taxon>Mammalia</taxon>
        <taxon>Eutheria</taxon>
        <taxon>Euarchontoglires</taxon>
        <taxon>Primates</taxon>
        <taxon>Strepsirrhini</taxon>
        <taxon>Lemuriformes</taxon>
        <taxon>Lemuridae</taxon>
        <taxon>Prolemur</taxon>
    </lineage>
</organism>
<dbReference type="GeneTree" id="ENSGT00940000154542"/>
<name>A0A8C8Y812_PROSS</name>
<dbReference type="Gene3D" id="2.60.40.10">
    <property type="entry name" value="Immunoglobulins"/>
    <property type="match status" value="1"/>
</dbReference>
<dbReference type="GO" id="GO:0002376">
    <property type="term" value="P:immune system process"/>
    <property type="evidence" value="ECO:0007669"/>
    <property type="project" value="UniProtKB-KW"/>
</dbReference>
<evidence type="ECO:0000313" key="5">
    <source>
        <dbReference type="Proteomes" id="UP000694414"/>
    </source>
</evidence>
<dbReference type="GO" id="GO:0007166">
    <property type="term" value="P:cell surface receptor signaling pathway"/>
    <property type="evidence" value="ECO:0007669"/>
    <property type="project" value="TreeGrafter"/>
</dbReference>
<evidence type="ECO:0000256" key="2">
    <source>
        <dbReference type="ARBA" id="ARBA00022859"/>
    </source>
</evidence>
<dbReference type="InterPro" id="IPR050413">
    <property type="entry name" value="TCR_beta_variable"/>
</dbReference>
<keyword evidence="1" id="KW-0732">Signal</keyword>
<dbReference type="PANTHER" id="PTHR23268:SF42">
    <property type="entry name" value="T CELL RECEPTOR BETA VARIABLE 10-1-RELATED"/>
    <property type="match status" value="1"/>
</dbReference>
<evidence type="ECO:0000259" key="3">
    <source>
        <dbReference type="PROSITE" id="PS50835"/>
    </source>
</evidence>
<accession>A0A8C8Y812</accession>
<dbReference type="Proteomes" id="UP000694414">
    <property type="component" value="Unplaced"/>
</dbReference>
<dbReference type="InterPro" id="IPR013783">
    <property type="entry name" value="Ig-like_fold"/>
</dbReference>
<reference evidence="4" key="1">
    <citation type="submission" date="2025-08" db="UniProtKB">
        <authorList>
            <consortium name="Ensembl"/>
        </authorList>
    </citation>
    <scope>IDENTIFICATION</scope>
</reference>
<sequence>MGCSYSGLLPVSFQDIQLQATGCLCCLGHTDAGITQNPRYKIIEIGKKVTLRCHQTDNHNNMYWYRQDLGHGLRLIHYSYGVPTTDKGEVSEGYNVSRSNTEDFPLTLESATPSQTSVYFCASSDYTVLHGCLLSAHKEQSESFRLPVSGPAQGCPGLHGSPRAFARLGAFF</sequence>
<dbReference type="InterPro" id="IPR013106">
    <property type="entry name" value="Ig_V-set"/>
</dbReference>
<dbReference type="InterPro" id="IPR036179">
    <property type="entry name" value="Ig-like_dom_sf"/>
</dbReference>
<dbReference type="Ensembl" id="ENSPSMT00000000003.1">
    <property type="protein sequence ID" value="ENSPSMP00000000003.1"/>
    <property type="gene ID" value="ENSPSMG00000000003.1"/>
</dbReference>
<dbReference type="InterPro" id="IPR007110">
    <property type="entry name" value="Ig-like_dom"/>
</dbReference>
<reference evidence="4" key="2">
    <citation type="submission" date="2025-09" db="UniProtKB">
        <authorList>
            <consortium name="Ensembl"/>
        </authorList>
    </citation>
    <scope>IDENTIFICATION</scope>
</reference>
<feature type="domain" description="Ig-like" evidence="3">
    <location>
        <begin position="46"/>
        <end position="145"/>
    </location>
</feature>
<dbReference type="SMART" id="SM00406">
    <property type="entry name" value="IGv"/>
    <property type="match status" value="1"/>
</dbReference>
<proteinExistence type="predicted"/>
<dbReference type="PROSITE" id="PS50835">
    <property type="entry name" value="IG_LIKE"/>
    <property type="match status" value="1"/>
</dbReference>
<dbReference type="SUPFAM" id="SSF48726">
    <property type="entry name" value="Immunoglobulin"/>
    <property type="match status" value="1"/>
</dbReference>
<keyword evidence="2" id="KW-0391">Immunity</keyword>
<evidence type="ECO:0000313" key="4">
    <source>
        <dbReference type="Ensembl" id="ENSPSMP00000000003.1"/>
    </source>
</evidence>
<dbReference type="InterPro" id="IPR003599">
    <property type="entry name" value="Ig_sub"/>
</dbReference>
<dbReference type="PANTHER" id="PTHR23268">
    <property type="entry name" value="T-CELL RECEPTOR BETA CHAIN"/>
    <property type="match status" value="1"/>
</dbReference>
<evidence type="ECO:0000256" key="1">
    <source>
        <dbReference type="ARBA" id="ARBA00022729"/>
    </source>
</evidence>
<dbReference type="Pfam" id="PF07686">
    <property type="entry name" value="V-set"/>
    <property type="match status" value="1"/>
</dbReference>
<dbReference type="GO" id="GO:0005886">
    <property type="term" value="C:plasma membrane"/>
    <property type="evidence" value="ECO:0007669"/>
    <property type="project" value="TreeGrafter"/>
</dbReference>
<dbReference type="AlphaFoldDB" id="A0A8C8Y812"/>
<protein>
    <recommendedName>
        <fullName evidence="3">Ig-like domain-containing protein</fullName>
    </recommendedName>
</protein>